<dbReference type="EMBL" id="LSGP01000017">
    <property type="protein sequence ID" value="KYZ76418.1"/>
    <property type="molecule type" value="Genomic_DNA"/>
</dbReference>
<accession>A0A154BSC5</accession>
<dbReference type="AlphaFoldDB" id="A0A154BSC5"/>
<proteinExistence type="inferred from homology"/>
<comment type="similarity">
    <text evidence="2">Belongs to the polysaccharide synthase family.</text>
</comment>
<dbReference type="OrthoDB" id="109075at2"/>
<name>A0A154BSC5_ANASB</name>
<dbReference type="GO" id="GO:0005886">
    <property type="term" value="C:plasma membrane"/>
    <property type="evidence" value="ECO:0007669"/>
    <property type="project" value="UniProtKB-SubCell"/>
</dbReference>
<organism evidence="8 9">
    <name type="scientific">Anaerosporomusa subterranea</name>
    <dbReference type="NCBI Taxonomy" id="1794912"/>
    <lineage>
        <taxon>Bacteria</taxon>
        <taxon>Bacillati</taxon>
        <taxon>Bacillota</taxon>
        <taxon>Negativicutes</taxon>
        <taxon>Acetonemataceae</taxon>
        <taxon>Anaerosporomusa</taxon>
    </lineage>
</organism>
<feature type="transmembrane region" description="Helical" evidence="7">
    <location>
        <begin position="93"/>
        <end position="118"/>
    </location>
</feature>
<dbReference type="PANTHER" id="PTHR30250:SF10">
    <property type="entry name" value="LIPOPOLYSACCHARIDE BIOSYNTHESIS PROTEIN WZXC"/>
    <property type="match status" value="1"/>
</dbReference>
<evidence type="ECO:0000256" key="7">
    <source>
        <dbReference type="SAM" id="Phobius"/>
    </source>
</evidence>
<evidence type="ECO:0000256" key="2">
    <source>
        <dbReference type="ARBA" id="ARBA00007430"/>
    </source>
</evidence>
<keyword evidence="6 7" id="KW-0472">Membrane</keyword>
<evidence type="ECO:0000256" key="1">
    <source>
        <dbReference type="ARBA" id="ARBA00004651"/>
    </source>
</evidence>
<comment type="caution">
    <text evidence="8">The sequence shown here is derived from an EMBL/GenBank/DDBJ whole genome shotgun (WGS) entry which is preliminary data.</text>
</comment>
<feature type="transmembrane region" description="Helical" evidence="7">
    <location>
        <begin position="130"/>
        <end position="154"/>
    </location>
</feature>
<keyword evidence="4 7" id="KW-0812">Transmembrane</keyword>
<evidence type="ECO:0000256" key="3">
    <source>
        <dbReference type="ARBA" id="ARBA00022475"/>
    </source>
</evidence>
<evidence type="ECO:0000313" key="9">
    <source>
        <dbReference type="Proteomes" id="UP000076268"/>
    </source>
</evidence>
<evidence type="ECO:0000256" key="4">
    <source>
        <dbReference type="ARBA" id="ARBA00022692"/>
    </source>
</evidence>
<sequence>MYERLAGVFISLTCYLRNKKNGQIAHDFTILMSGTVISQLLLLASSPLLTRLYTPKDFGIFGLSMAITNVLALIVTGRYELAIILPRELTEAFNIVVLSFGLIICSSLVFFFATIIIPVEWLLVLGIEDIVGLLFLLPLLVMFQSLYQVLYYWLNRQQNFRSMAKTRLWIVVLGSLISITIGYTKVISGGLVLAQIAAYAIVTIAIILGSRHEIKPLYKDVNFDSVRILAKRYLNFPKYLIIAHSMETLSAQLPLIMLNSLFGSSIAGYFSLTQRVIGAPVGFIAKTMGDIMRERFSFEYREQGNCYLAFNKSLKYLTVIAFIPALIFGLWGPELFCIVFGESWAMAGVYARLLTMMTFLQMIASPLSIMYIIAEKQRVELYLQFARVAGCFLAIYGGYIYSSENQLAMILFGIVMSMVYLFMIYQCRKWAKGVSDA</sequence>
<feature type="transmembrane region" description="Helical" evidence="7">
    <location>
        <begin position="58"/>
        <end position="81"/>
    </location>
</feature>
<comment type="subcellular location">
    <subcellularLocation>
        <location evidence="1">Cell membrane</location>
        <topology evidence="1">Multi-pass membrane protein</topology>
    </subcellularLocation>
</comment>
<dbReference type="RefSeq" id="WP_066241858.1">
    <property type="nucleotide sequence ID" value="NZ_LSGP01000017.1"/>
</dbReference>
<gene>
    <name evidence="8" type="ORF">AXX12_08265</name>
</gene>
<protein>
    <recommendedName>
        <fullName evidence="10">Polysaccharide biosynthesis protein</fullName>
    </recommendedName>
</protein>
<evidence type="ECO:0000313" key="8">
    <source>
        <dbReference type="EMBL" id="KYZ76418.1"/>
    </source>
</evidence>
<feature type="transmembrane region" description="Helical" evidence="7">
    <location>
        <begin position="190"/>
        <end position="209"/>
    </location>
</feature>
<dbReference type="PANTHER" id="PTHR30250">
    <property type="entry name" value="PST FAMILY PREDICTED COLANIC ACID TRANSPORTER"/>
    <property type="match status" value="1"/>
</dbReference>
<evidence type="ECO:0000256" key="6">
    <source>
        <dbReference type="ARBA" id="ARBA00023136"/>
    </source>
</evidence>
<keyword evidence="9" id="KW-1185">Reference proteome</keyword>
<dbReference type="Proteomes" id="UP000076268">
    <property type="component" value="Unassembled WGS sequence"/>
</dbReference>
<dbReference type="InterPro" id="IPR050833">
    <property type="entry name" value="Poly_Biosynth_Transport"/>
</dbReference>
<reference evidence="8 9" key="1">
    <citation type="submission" date="2016-02" db="EMBL/GenBank/DDBJ databases">
        <title>Anaerosporomusa subterraneum gen. nov., sp. nov., a spore-forming obligate anaerobe isolated from saprolite.</title>
        <authorList>
            <person name="Choi J.K."/>
            <person name="Shah M."/>
            <person name="Yee N."/>
        </authorList>
    </citation>
    <scope>NUCLEOTIDE SEQUENCE [LARGE SCALE GENOMIC DNA]</scope>
    <source>
        <strain evidence="8 9">RU4</strain>
    </source>
</reference>
<dbReference type="STRING" id="1794912.AXX12_08265"/>
<feature type="transmembrane region" description="Helical" evidence="7">
    <location>
        <begin position="353"/>
        <end position="374"/>
    </location>
</feature>
<feature type="transmembrane region" description="Helical" evidence="7">
    <location>
        <begin position="381"/>
        <end position="401"/>
    </location>
</feature>
<feature type="transmembrane region" description="Helical" evidence="7">
    <location>
        <begin position="28"/>
        <end position="46"/>
    </location>
</feature>
<feature type="transmembrane region" description="Helical" evidence="7">
    <location>
        <begin position="166"/>
        <end position="184"/>
    </location>
</feature>
<evidence type="ECO:0000256" key="5">
    <source>
        <dbReference type="ARBA" id="ARBA00022989"/>
    </source>
</evidence>
<evidence type="ECO:0008006" key="10">
    <source>
        <dbReference type="Google" id="ProtNLM"/>
    </source>
</evidence>
<feature type="transmembrane region" description="Helical" evidence="7">
    <location>
        <begin position="407"/>
        <end position="425"/>
    </location>
</feature>
<feature type="transmembrane region" description="Helical" evidence="7">
    <location>
        <begin position="316"/>
        <end position="341"/>
    </location>
</feature>
<keyword evidence="3" id="KW-1003">Cell membrane</keyword>
<dbReference type="Pfam" id="PF13440">
    <property type="entry name" value="Polysacc_synt_3"/>
    <property type="match status" value="1"/>
</dbReference>
<keyword evidence="5 7" id="KW-1133">Transmembrane helix</keyword>